<dbReference type="PANTHER" id="PTHR30451:SF21">
    <property type="entry name" value="FIMBRIAL USHER DOMAIN-CONTAINING PROTEIN YDET-RELATED"/>
    <property type="match status" value="1"/>
</dbReference>
<dbReference type="EMBL" id="JMPJ01000040">
    <property type="protein sequence ID" value="KFC82529.1"/>
    <property type="molecule type" value="Genomic_DNA"/>
</dbReference>
<feature type="domain" description="PapC-like C-terminal" evidence="13">
    <location>
        <begin position="791"/>
        <end position="858"/>
    </location>
</feature>
<evidence type="ECO:0000313" key="16">
    <source>
        <dbReference type="Proteomes" id="UP000028640"/>
    </source>
</evidence>
<dbReference type="Gene3D" id="2.60.40.2070">
    <property type="match status" value="1"/>
</dbReference>
<evidence type="ECO:0000256" key="11">
    <source>
        <dbReference type="RuleBase" id="RU003884"/>
    </source>
</evidence>
<accession>A0A085GFN4</accession>
<dbReference type="eggNOG" id="COG3188">
    <property type="taxonomic scope" value="Bacteria"/>
</dbReference>
<dbReference type="FunFam" id="2.60.40.2610:FF:000001">
    <property type="entry name" value="Outer membrane fimbrial usher protein"/>
    <property type="match status" value="1"/>
</dbReference>
<dbReference type="Gene3D" id="2.60.40.2610">
    <property type="entry name" value="Outer membrane usher protein FimD, plug domain"/>
    <property type="match status" value="1"/>
</dbReference>
<name>A0A085GFN4_EWIA3</name>
<gene>
    <name evidence="15" type="ORF">GEAM_1427</name>
</gene>
<keyword evidence="3 11" id="KW-0813">Transport</keyword>
<reference evidence="15 16" key="1">
    <citation type="submission" date="2014-05" db="EMBL/GenBank/DDBJ databases">
        <title>ATOL: Assembling a taxonomically balanced genome-scale reconstruction of the evolutionary history of the Enterobacteriaceae.</title>
        <authorList>
            <person name="Plunkett G.III."/>
            <person name="Neeno-Eckwall E.C."/>
            <person name="Glasner J.D."/>
            <person name="Perna N.T."/>
        </authorList>
    </citation>
    <scope>NUCLEOTIDE SEQUENCE [LARGE SCALE GENOMIC DNA]</scope>
    <source>
        <strain evidence="15 16">ATCC 33852</strain>
    </source>
</reference>
<evidence type="ECO:0000256" key="5">
    <source>
        <dbReference type="ARBA" id="ARBA00022558"/>
    </source>
</evidence>
<dbReference type="FunFam" id="2.60.40.3110:FF:000001">
    <property type="entry name" value="Putative fimbrial outer membrane usher"/>
    <property type="match status" value="1"/>
</dbReference>
<evidence type="ECO:0000256" key="2">
    <source>
        <dbReference type="ARBA" id="ARBA00008064"/>
    </source>
</evidence>
<keyword evidence="10 11" id="KW-0998">Cell outer membrane</keyword>
<dbReference type="AlphaFoldDB" id="A0A085GFN4"/>
<keyword evidence="4" id="KW-1134">Transmembrane beta strand</keyword>
<keyword evidence="16" id="KW-1185">Reference proteome</keyword>
<dbReference type="GO" id="GO:0015473">
    <property type="term" value="F:fimbrial usher porin activity"/>
    <property type="evidence" value="ECO:0007669"/>
    <property type="project" value="InterPro"/>
</dbReference>
<proteinExistence type="inferred from homology"/>
<comment type="subcellular location">
    <subcellularLocation>
        <location evidence="1 11">Cell outer membrane</location>
        <topology evidence="1 11">Multi-pass membrane protein</topology>
    </subcellularLocation>
</comment>
<dbReference type="Pfam" id="PF13954">
    <property type="entry name" value="PapC_N"/>
    <property type="match status" value="1"/>
</dbReference>
<dbReference type="GO" id="GO:0009297">
    <property type="term" value="P:pilus assembly"/>
    <property type="evidence" value="ECO:0007669"/>
    <property type="project" value="InterPro"/>
</dbReference>
<dbReference type="PANTHER" id="PTHR30451">
    <property type="entry name" value="OUTER MEMBRANE USHER PROTEIN"/>
    <property type="match status" value="1"/>
</dbReference>
<comment type="caution">
    <text evidence="15">The sequence shown here is derived from an EMBL/GenBank/DDBJ whole genome shotgun (WGS) entry which is preliminary data.</text>
</comment>
<dbReference type="SUPFAM" id="SSF141729">
    <property type="entry name" value="FimD N-terminal domain-like"/>
    <property type="match status" value="1"/>
</dbReference>
<dbReference type="Gene3D" id="3.10.20.410">
    <property type="match status" value="1"/>
</dbReference>
<evidence type="ECO:0000256" key="6">
    <source>
        <dbReference type="ARBA" id="ARBA00022692"/>
    </source>
</evidence>
<sequence>MDAHYLSRRLFGGDKKGIKIMKKPQRNGSVGFKHSYLAWFISCQLAATLGIIGIGVANAEEYFSPALLEIDNPMQGNADLSIFEKSGNQPPGVYRVDIYLNGTMITTQDVDFSLSTDAAGNQSLQPCLNAEMLRELGVKVALYPNISVTKECVNLSEDIPQASARFDFEQQRLDISLPQASLNLQARGYVSPEKWDSGIPALLMNYNFTGANQQAENNKKQDSENYYLNLRTGINLADWRLRNYSTWSRDSEGSNRWKSINTYLQRDIKVLKSQLVLGDSTSPSEVFDSVSFRGAQLASDDDMLPDSMKGYSPVVRGIARSNAQVTIRQNGYVIYQSYVAPGPFNISDLYPTSGSGDLQVTIKEADGSEQNLVVPFAAVPVLQREGRLKYSLTSGQYRSYNSDTEKTVFSQATAIYGMRYGATAYGGIQTASKYQALVAGLGQNLGRIGALSADVTQAWTTQQDTPKTSGQSYRLRYGKSFVDTGTNFSIASYRYSTAGFYTLQEALDSYNKGNSNTTDQKKNRFELTMSQNLWDQGGAISLSLVKERYWNNNRSTESVGVGYNNTWSGISYGLNYTYNKNGTDSYGSRTLYTDQVFALNVSVPLNKWLPGGYATYGMSGSKKGNTTQNLGLSGTALADDNLNYNLSQGYGSEGQGNSGSAAIDYKGGKGELNLGYSYDKNQRRLNYGLEGGVIAHENGLTLSQPLSETMVLVKAPGAGDVRVTGNSGVKTDGRGYAVVPYATPYRNNQIVLDTQTLPDDVDITMSSTSVIPARGAVVRADFNPRVGQRVLMTLTRSNGAPVPFGAMVSDLNHKGYSGNIVGDDGQVYLTGMSESGRLGVKWGNASSQYCEVNYRLPESIEATSIELLKGECR</sequence>
<dbReference type="STRING" id="910964.GEAM_1427"/>
<evidence type="ECO:0000256" key="7">
    <source>
        <dbReference type="ARBA" id="ARBA00022729"/>
    </source>
</evidence>
<keyword evidence="9" id="KW-1015">Disulfide bond</keyword>
<dbReference type="InterPro" id="IPR018030">
    <property type="entry name" value="Fimbrial_membr_usher_CS"/>
</dbReference>
<evidence type="ECO:0000256" key="10">
    <source>
        <dbReference type="ARBA" id="ARBA00023237"/>
    </source>
</evidence>
<dbReference type="InterPro" id="IPR025885">
    <property type="entry name" value="PapC_N"/>
</dbReference>
<feature type="transmembrane region" description="Helical" evidence="12">
    <location>
        <begin position="36"/>
        <end position="57"/>
    </location>
</feature>
<keyword evidence="8 11" id="KW-0472">Membrane</keyword>
<dbReference type="Gene3D" id="2.60.40.3110">
    <property type="match status" value="1"/>
</dbReference>
<comment type="similarity">
    <text evidence="2 11">Belongs to the fimbrial export usher family.</text>
</comment>
<evidence type="ECO:0000256" key="3">
    <source>
        <dbReference type="ARBA" id="ARBA00022448"/>
    </source>
</evidence>
<keyword evidence="7" id="KW-0732">Signal</keyword>
<dbReference type="InterPro" id="IPR043142">
    <property type="entry name" value="PapC-like_C_sf"/>
</dbReference>
<dbReference type="Pfam" id="PF13953">
    <property type="entry name" value="PapC_C"/>
    <property type="match status" value="1"/>
</dbReference>
<dbReference type="InterPro" id="IPR037224">
    <property type="entry name" value="PapC_N_sf"/>
</dbReference>
<evidence type="ECO:0000259" key="14">
    <source>
        <dbReference type="Pfam" id="PF13954"/>
    </source>
</evidence>
<dbReference type="GO" id="GO:0009279">
    <property type="term" value="C:cell outer membrane"/>
    <property type="evidence" value="ECO:0007669"/>
    <property type="project" value="UniProtKB-SubCell"/>
</dbReference>
<evidence type="ECO:0000256" key="8">
    <source>
        <dbReference type="ARBA" id="ARBA00023136"/>
    </source>
</evidence>
<protein>
    <submittedName>
        <fullName evidence="15">FimD family fimbriae anchoring protein</fullName>
    </submittedName>
</protein>
<evidence type="ECO:0000313" key="15">
    <source>
        <dbReference type="EMBL" id="KFC82529.1"/>
    </source>
</evidence>
<keyword evidence="5 11" id="KW-1029">Fimbrium biogenesis</keyword>
<evidence type="ECO:0000256" key="9">
    <source>
        <dbReference type="ARBA" id="ARBA00023157"/>
    </source>
</evidence>
<evidence type="ECO:0000256" key="4">
    <source>
        <dbReference type="ARBA" id="ARBA00022452"/>
    </source>
</evidence>
<keyword evidence="12" id="KW-1133">Transmembrane helix</keyword>
<evidence type="ECO:0000259" key="13">
    <source>
        <dbReference type="Pfam" id="PF13953"/>
    </source>
</evidence>
<keyword evidence="6 11" id="KW-0812">Transmembrane</keyword>
<evidence type="ECO:0000256" key="1">
    <source>
        <dbReference type="ARBA" id="ARBA00004571"/>
    </source>
</evidence>
<dbReference type="Proteomes" id="UP000028640">
    <property type="component" value="Unassembled WGS sequence"/>
</dbReference>
<dbReference type="FunFam" id="3.10.20.410:FF:000001">
    <property type="entry name" value="Fimbrial outer membrane usher protein"/>
    <property type="match status" value="1"/>
</dbReference>
<feature type="domain" description="PapC N-terminal" evidence="14">
    <location>
        <begin position="62"/>
        <end position="209"/>
    </location>
</feature>
<dbReference type="PROSITE" id="PS01151">
    <property type="entry name" value="FIMBRIAL_USHER"/>
    <property type="match status" value="1"/>
</dbReference>
<dbReference type="InterPro" id="IPR000015">
    <property type="entry name" value="Fimb_usher"/>
</dbReference>
<dbReference type="InterPro" id="IPR042186">
    <property type="entry name" value="FimD_plug_dom"/>
</dbReference>
<dbReference type="Pfam" id="PF00577">
    <property type="entry name" value="Usher"/>
    <property type="match status" value="1"/>
</dbReference>
<organism evidence="15 16">
    <name type="scientific">Ewingella americana (strain ATCC 33852 / DSM 4580 / CCUG 14506 / JCM 5911 / LMG 7869 / NCTC 12157 / CDC 1468-78)</name>
    <dbReference type="NCBI Taxonomy" id="910964"/>
    <lineage>
        <taxon>Bacteria</taxon>
        <taxon>Pseudomonadati</taxon>
        <taxon>Pseudomonadota</taxon>
        <taxon>Gammaproteobacteria</taxon>
        <taxon>Enterobacterales</taxon>
        <taxon>Yersiniaceae</taxon>
        <taxon>Ewingella</taxon>
    </lineage>
</organism>
<dbReference type="InterPro" id="IPR025949">
    <property type="entry name" value="PapC-like_C"/>
</dbReference>
<evidence type="ECO:0000256" key="12">
    <source>
        <dbReference type="SAM" id="Phobius"/>
    </source>
</evidence>